<accession>G0P112</accession>
<name>G0P112_CAEBE</name>
<dbReference type="AlphaFoldDB" id="G0P112"/>
<proteinExistence type="predicted"/>
<keyword evidence="3" id="KW-1185">Reference proteome</keyword>
<dbReference type="InParanoid" id="G0P112"/>
<organism evidence="3">
    <name type="scientific">Caenorhabditis brenneri</name>
    <name type="common">Nematode worm</name>
    <dbReference type="NCBI Taxonomy" id="135651"/>
    <lineage>
        <taxon>Eukaryota</taxon>
        <taxon>Metazoa</taxon>
        <taxon>Ecdysozoa</taxon>
        <taxon>Nematoda</taxon>
        <taxon>Chromadorea</taxon>
        <taxon>Rhabditida</taxon>
        <taxon>Rhabditina</taxon>
        <taxon>Rhabditomorpha</taxon>
        <taxon>Rhabditoidea</taxon>
        <taxon>Rhabditidae</taxon>
        <taxon>Peloderinae</taxon>
        <taxon>Caenorhabditis</taxon>
    </lineage>
</organism>
<reference evidence="3" key="1">
    <citation type="submission" date="2011-07" db="EMBL/GenBank/DDBJ databases">
        <authorList>
            <consortium name="Caenorhabditis brenneri Sequencing and Analysis Consortium"/>
            <person name="Wilson R.K."/>
        </authorList>
    </citation>
    <scope>NUCLEOTIDE SEQUENCE [LARGE SCALE GENOMIC DNA]</scope>
    <source>
        <strain evidence="3">PB2801</strain>
    </source>
</reference>
<protein>
    <submittedName>
        <fullName evidence="2">Uncharacterized protein</fullName>
    </submittedName>
</protein>
<evidence type="ECO:0000313" key="3">
    <source>
        <dbReference type="Proteomes" id="UP000008068"/>
    </source>
</evidence>
<evidence type="ECO:0000256" key="1">
    <source>
        <dbReference type="SAM" id="MobiDB-lite"/>
    </source>
</evidence>
<feature type="region of interest" description="Disordered" evidence="1">
    <location>
        <begin position="1"/>
        <end position="35"/>
    </location>
</feature>
<dbReference type="EMBL" id="GL380007">
    <property type="protein sequence ID" value="EGT42177.1"/>
    <property type="molecule type" value="Genomic_DNA"/>
</dbReference>
<sequence length="79" mass="8669">MGRVTILEEVSTTPASPVKSARKATLTTAESPSSSKGDFEIVEILEYVDDLYLQLLDPDRTIMMDDRNSTSNTENASSK</sequence>
<feature type="compositionally biased region" description="Polar residues" evidence="1">
    <location>
        <begin position="25"/>
        <end position="35"/>
    </location>
</feature>
<gene>
    <name evidence="2" type="ORF">CAEBREN_29989</name>
</gene>
<dbReference type="OrthoDB" id="5875507at2759"/>
<dbReference type="HOGENOM" id="CLU_2608136_0_0_1"/>
<dbReference type="Proteomes" id="UP000008068">
    <property type="component" value="Unassembled WGS sequence"/>
</dbReference>
<evidence type="ECO:0000313" key="2">
    <source>
        <dbReference type="EMBL" id="EGT42177.1"/>
    </source>
</evidence>